<keyword evidence="2" id="KW-0560">Oxidoreductase</keyword>
<dbReference type="InterPro" id="IPR008274">
    <property type="entry name" value="AldOxase/xan_DH_MoCoBD1"/>
</dbReference>
<evidence type="ECO:0000313" key="4">
    <source>
        <dbReference type="EMBL" id="ALS56234.1"/>
    </source>
</evidence>
<name>A0A0U2X3C4_9BACT</name>
<keyword evidence="1" id="KW-0500">Molybdenum</keyword>
<dbReference type="EMBL" id="KT201091">
    <property type="protein sequence ID" value="ALS56234.1"/>
    <property type="molecule type" value="Genomic_DNA"/>
</dbReference>
<dbReference type="Pfam" id="PF02738">
    <property type="entry name" value="MoCoBD_1"/>
    <property type="match status" value="1"/>
</dbReference>
<dbReference type="SMART" id="SM01008">
    <property type="entry name" value="Ald_Xan_dh_C"/>
    <property type="match status" value="1"/>
</dbReference>
<dbReference type="Gene3D" id="3.90.1170.50">
    <property type="entry name" value="Aldehyde oxidase/xanthine dehydrogenase, a/b hammerhead"/>
    <property type="match status" value="1"/>
</dbReference>
<dbReference type="PANTHER" id="PTHR11908:SF132">
    <property type="entry name" value="ALDEHYDE OXIDASE 1-RELATED"/>
    <property type="match status" value="1"/>
</dbReference>
<reference evidence="4" key="1">
    <citation type="journal article" date="2016" name="ISME J.">
        <title>Functional metagenomic screen reveals new and diverse microbial rhodopsins.</title>
        <authorList>
            <person name="Pushkarev A."/>
            <person name="Beja O."/>
        </authorList>
    </citation>
    <scope>NUCLEOTIDE SEQUENCE</scope>
</reference>
<dbReference type="GO" id="GO:0005506">
    <property type="term" value="F:iron ion binding"/>
    <property type="evidence" value="ECO:0007669"/>
    <property type="project" value="InterPro"/>
</dbReference>
<dbReference type="InterPro" id="IPR037165">
    <property type="entry name" value="AldOxase/xan_DH_Mopterin-bd_sf"/>
</dbReference>
<dbReference type="InterPro" id="IPR016208">
    <property type="entry name" value="Ald_Oxase/xanthine_DH-like"/>
</dbReference>
<dbReference type="Gene3D" id="3.30.365.10">
    <property type="entry name" value="Aldehyde oxidase/xanthine dehydrogenase, molybdopterin binding domain"/>
    <property type="match status" value="4"/>
</dbReference>
<accession>A0A0U2X3C4</accession>
<dbReference type="Pfam" id="PF01315">
    <property type="entry name" value="Ald_Xan_dh_C"/>
    <property type="match status" value="1"/>
</dbReference>
<dbReference type="InterPro" id="IPR000674">
    <property type="entry name" value="Ald_Oxase/Xan_DH_a/b"/>
</dbReference>
<dbReference type="Pfam" id="PF20256">
    <property type="entry name" value="MoCoBD_2"/>
    <property type="match status" value="1"/>
</dbReference>
<evidence type="ECO:0000256" key="1">
    <source>
        <dbReference type="ARBA" id="ARBA00022505"/>
    </source>
</evidence>
<dbReference type="PANTHER" id="PTHR11908">
    <property type="entry name" value="XANTHINE DEHYDROGENASE"/>
    <property type="match status" value="1"/>
</dbReference>
<dbReference type="InterPro" id="IPR036856">
    <property type="entry name" value="Ald_Oxase/Xan_DH_a/b_sf"/>
</dbReference>
<dbReference type="InterPro" id="IPR046867">
    <property type="entry name" value="AldOxase/xan_DH_MoCoBD2"/>
</dbReference>
<dbReference type="GO" id="GO:0016491">
    <property type="term" value="F:oxidoreductase activity"/>
    <property type="evidence" value="ECO:0007669"/>
    <property type="project" value="UniProtKB-KW"/>
</dbReference>
<sequence length="768" mass="81678">MTKIGRSQLRFEDDRFLRGQGQYTDDIRQHDDATLVFVRSPHAAAKIVKIDLDEANAIDGVIAIFGWNEMRAGNAGSFKPRALFPGPDDGAMRIPPFTPLADGFVRYCGEPILGIVAIDKASAELALEAVNILFETSVAVIDVANALSNGAACVWANYPDNRCFHFEKGDSNKVKKENANAAHLIKHQLTISRVTAAALEPRAIRATFDNASGKYRLEVGTQTPNRIRPDLAIALGIEPEAIEIIAQDCGGSFGMKNTAFPEYAVGLWAARRYGLSLCWRASRLDSFLGDTHAREQIADVKLGLDEAGMFLGLDVQITANLGAHIGPSTIHPVVSNIGGIIGVYNIPASHVRVEGVFSNTQNVSPYRGAGRPEATYIIERVIDIAAEKLGFDKVELRRRNMIQPAQMPFNTGLVFTYDSGNFPHLLDTALDAADWTGFGCRQKASKLNGKLRGFGIANPIEIAGGPERKPHSEFARVTVSPEGTVSLVSGSSDSGQGHATVFAQILSSKLGLDPSTVSLIAGDTREAPNGTGTFGSRTVAAAGTSIVKCAESLIKTMQSSAADALNSTIDEISFEDGYFRAQKSNRSITFIDLVRDRSEPISAEYDGSADNATFPNGCHICEVEIDPTTGTVEVMSYLVVDDVGTVINPQLLKGQITGGVAQGLGQALMEQVVYDPGNGQLVSASFMDYAMPRATELPPVQVISQPIPTSSNPLGVKGAGEAGTVGALAAVMNAVCDALSSVGADPIDMPATPESVWSALRAANNKKA</sequence>
<evidence type="ECO:0000259" key="3">
    <source>
        <dbReference type="SMART" id="SM01008"/>
    </source>
</evidence>
<feature type="domain" description="Aldehyde oxidase/xanthine dehydrogenase a/b hammerhead" evidence="3">
    <location>
        <begin position="18"/>
        <end position="138"/>
    </location>
</feature>
<organism evidence="4">
    <name type="scientific">uncultured bacterium EIL20A02</name>
    <dbReference type="NCBI Taxonomy" id="1768200"/>
    <lineage>
        <taxon>Bacteria</taxon>
        <taxon>environmental samples</taxon>
    </lineage>
</organism>
<protein>
    <submittedName>
        <fullName evidence="4">Putative carbon monoxide dehydrogenase</fullName>
    </submittedName>
</protein>
<evidence type="ECO:0000256" key="2">
    <source>
        <dbReference type="ARBA" id="ARBA00023002"/>
    </source>
</evidence>
<dbReference type="SUPFAM" id="SSF54665">
    <property type="entry name" value="CO dehydrogenase molybdoprotein N-domain-like"/>
    <property type="match status" value="1"/>
</dbReference>
<proteinExistence type="predicted"/>
<dbReference type="AlphaFoldDB" id="A0A0U2X3C4"/>
<dbReference type="SUPFAM" id="SSF56003">
    <property type="entry name" value="Molybdenum cofactor-binding domain"/>
    <property type="match status" value="1"/>
</dbReference>